<feature type="domain" description="MmgE/PrpD N-terminal" evidence="2">
    <location>
        <begin position="5"/>
        <end position="201"/>
    </location>
</feature>
<comment type="similarity">
    <text evidence="1">Belongs to the PrpD family.</text>
</comment>
<protein>
    <recommendedName>
        <fullName evidence="6">MmgE/PrpD family protein</fullName>
    </recommendedName>
</protein>
<evidence type="ECO:0000259" key="3">
    <source>
        <dbReference type="Pfam" id="PF19305"/>
    </source>
</evidence>
<feature type="domain" description="MmgE/PrpD C-terminal" evidence="3">
    <location>
        <begin position="224"/>
        <end position="322"/>
    </location>
</feature>
<dbReference type="Pfam" id="PF03972">
    <property type="entry name" value="MmgE_PrpD_N"/>
    <property type="match status" value="1"/>
</dbReference>
<dbReference type="EMBL" id="QMRA01000067">
    <property type="protein sequence ID" value="RLE53410.1"/>
    <property type="molecule type" value="Genomic_DNA"/>
</dbReference>
<dbReference type="AlphaFoldDB" id="A0A497F3E7"/>
<dbReference type="PANTHER" id="PTHR16943">
    <property type="entry name" value="2-METHYLCITRATE DEHYDRATASE-RELATED"/>
    <property type="match status" value="1"/>
</dbReference>
<dbReference type="InterPro" id="IPR045336">
    <property type="entry name" value="MmgE_PrpD_N"/>
</dbReference>
<evidence type="ECO:0008006" key="6">
    <source>
        <dbReference type="Google" id="ProtNLM"/>
    </source>
</evidence>
<reference evidence="4 5" key="1">
    <citation type="submission" date="2018-06" db="EMBL/GenBank/DDBJ databases">
        <title>Extensive metabolic versatility and redundancy in microbially diverse, dynamic hydrothermal sediments.</title>
        <authorList>
            <person name="Dombrowski N."/>
            <person name="Teske A."/>
            <person name="Baker B.J."/>
        </authorList>
    </citation>
    <scope>NUCLEOTIDE SEQUENCE [LARGE SCALE GENOMIC DNA]</scope>
    <source>
        <strain evidence="4">B20_G2</strain>
    </source>
</reference>
<dbReference type="Gene3D" id="3.30.1330.120">
    <property type="entry name" value="2-methylcitrate dehydratase PrpD"/>
    <property type="match status" value="1"/>
</dbReference>
<dbReference type="InterPro" id="IPR045337">
    <property type="entry name" value="MmgE_PrpD_C"/>
</dbReference>
<dbReference type="PANTHER" id="PTHR16943:SF8">
    <property type="entry name" value="2-METHYLCITRATE DEHYDRATASE"/>
    <property type="match status" value="1"/>
</dbReference>
<dbReference type="Pfam" id="PF19305">
    <property type="entry name" value="MmgE_PrpD_C"/>
    <property type="match status" value="1"/>
</dbReference>
<comment type="caution">
    <text evidence="4">The sequence shown here is derived from an EMBL/GenBank/DDBJ whole genome shotgun (WGS) entry which is preliminary data.</text>
</comment>
<gene>
    <name evidence="4" type="ORF">DRJ26_03360</name>
</gene>
<dbReference type="InterPro" id="IPR042188">
    <property type="entry name" value="MmgE/PrpD_sf_2"/>
</dbReference>
<name>A0A497F3E7_9CREN</name>
<dbReference type="SUPFAM" id="SSF103378">
    <property type="entry name" value="2-methylcitrate dehydratase PrpD"/>
    <property type="match status" value="1"/>
</dbReference>
<proteinExistence type="inferred from homology"/>
<sequence>MGERAISLIDDVDSVEESSIIASSVKTSCVFASFINSVLVNALDYDDTSQADHPGATIIPAALAVAEKIGSISGKELITAIILGYEICEKIGRAIQPSWIRYIKVHGMSHQTFGAVGAASKLLKFDKWKFLNAIGLAGAFSPVPHAGKFGLDERPVVWIKNNVAWTSLAGVFAALLAEKGFIGSRSILDGDTGFWIMASSDKCGFDEMVKFEAYEILSVSFKTYPCCRWLHTTLDALRDIILHENISVDDVKKVNVRTIAPLVEKFMDYDSRNMIDAQFSLPYAVAMILCRIPRLKWYSKEILFNDKIKNVMRLVKAEVDEDAN</sequence>
<evidence type="ECO:0000313" key="4">
    <source>
        <dbReference type="EMBL" id="RLE53410.1"/>
    </source>
</evidence>
<evidence type="ECO:0000313" key="5">
    <source>
        <dbReference type="Proteomes" id="UP000269499"/>
    </source>
</evidence>
<feature type="non-terminal residue" evidence="4">
    <location>
        <position position="324"/>
    </location>
</feature>
<dbReference type="GO" id="GO:0016829">
    <property type="term" value="F:lyase activity"/>
    <property type="evidence" value="ECO:0007669"/>
    <property type="project" value="InterPro"/>
</dbReference>
<evidence type="ECO:0000259" key="2">
    <source>
        <dbReference type="Pfam" id="PF03972"/>
    </source>
</evidence>
<organism evidence="4 5">
    <name type="scientific">Thermoproteota archaeon</name>
    <dbReference type="NCBI Taxonomy" id="2056631"/>
    <lineage>
        <taxon>Archaea</taxon>
        <taxon>Thermoproteota</taxon>
    </lineage>
</organism>
<accession>A0A497F3E7</accession>
<dbReference type="InterPro" id="IPR042183">
    <property type="entry name" value="MmgE/PrpD_sf_1"/>
</dbReference>
<evidence type="ECO:0000256" key="1">
    <source>
        <dbReference type="ARBA" id="ARBA00006174"/>
    </source>
</evidence>
<dbReference type="Proteomes" id="UP000269499">
    <property type="component" value="Unassembled WGS sequence"/>
</dbReference>
<dbReference type="InterPro" id="IPR036148">
    <property type="entry name" value="MmgE/PrpD_sf"/>
</dbReference>
<dbReference type="InterPro" id="IPR005656">
    <property type="entry name" value="MmgE_PrpD"/>
</dbReference>
<dbReference type="Gene3D" id="1.10.4100.10">
    <property type="entry name" value="2-methylcitrate dehydratase PrpD"/>
    <property type="match status" value="1"/>
</dbReference>